<dbReference type="KEGG" id="mbw:MSBRW_0431"/>
<dbReference type="GeneID" id="24821840"/>
<proteinExistence type="predicted"/>
<organism evidence="1 2">
    <name type="scientific">Methanosarcina barkeri str. Wiesmoor</name>
    <dbReference type="NCBI Taxonomy" id="1434109"/>
    <lineage>
        <taxon>Archaea</taxon>
        <taxon>Methanobacteriati</taxon>
        <taxon>Methanobacteriota</taxon>
        <taxon>Stenosarchaea group</taxon>
        <taxon>Methanomicrobia</taxon>
        <taxon>Methanosarcinales</taxon>
        <taxon>Methanosarcinaceae</taxon>
        <taxon>Methanosarcina</taxon>
    </lineage>
</organism>
<name>A0A0E3QIJ1_METBA</name>
<evidence type="ECO:0000313" key="1">
    <source>
        <dbReference type="EMBL" id="AKB49684.1"/>
    </source>
</evidence>
<dbReference type="PATRIC" id="fig|1434109.4.peg.516"/>
<protein>
    <recommendedName>
        <fullName evidence="3">HicB-like antitoxin of toxin-antitoxin system domain-containing protein</fullName>
    </recommendedName>
</protein>
<evidence type="ECO:0000313" key="2">
    <source>
        <dbReference type="Proteomes" id="UP000033038"/>
    </source>
</evidence>
<dbReference type="AlphaFoldDB" id="A0A0E3QIJ1"/>
<evidence type="ECO:0008006" key="3">
    <source>
        <dbReference type="Google" id="ProtNLM"/>
    </source>
</evidence>
<dbReference type="Proteomes" id="UP000033038">
    <property type="component" value="Chromosome"/>
</dbReference>
<accession>A0A0E3QIJ1</accession>
<gene>
    <name evidence="1" type="ORF">MSBRW_0431</name>
</gene>
<sequence length="63" mass="7305">MTIFFPFSATIRYEESFFISICPEADIICKGITIEEAIENLKKEVEKFLGEELSQGFSKIIFY</sequence>
<reference evidence="1 2" key="1">
    <citation type="submission" date="2014-07" db="EMBL/GenBank/DDBJ databases">
        <title>Methanogenic archaea and the global carbon cycle.</title>
        <authorList>
            <person name="Henriksen J.R."/>
            <person name="Luke J."/>
            <person name="Reinhart S."/>
            <person name="Benedict M.N."/>
            <person name="Youngblut N.D."/>
            <person name="Metcalf M.E."/>
            <person name="Whitaker R.J."/>
            <person name="Metcalf W.W."/>
        </authorList>
    </citation>
    <scope>NUCLEOTIDE SEQUENCE [LARGE SCALE GENOMIC DNA]</scope>
    <source>
        <strain evidence="1 2">Wiesmoor</strain>
    </source>
</reference>
<dbReference type="EMBL" id="CP009526">
    <property type="protein sequence ID" value="AKB49684.1"/>
    <property type="molecule type" value="Genomic_DNA"/>
</dbReference>
<dbReference type="HOGENOM" id="CLU_114047_10_3_2"/>
<dbReference type="RefSeq" id="WP_011305603.1">
    <property type="nucleotide sequence ID" value="NZ_CP009526.1"/>
</dbReference>